<organism evidence="2 3">
    <name type="scientific">Stagnihabitans tardus</name>
    <dbReference type="NCBI Taxonomy" id="2699202"/>
    <lineage>
        <taxon>Bacteria</taxon>
        <taxon>Pseudomonadati</taxon>
        <taxon>Pseudomonadota</taxon>
        <taxon>Alphaproteobacteria</taxon>
        <taxon>Rhodobacterales</taxon>
        <taxon>Paracoccaceae</taxon>
        <taxon>Stagnihabitans</taxon>
    </lineage>
</organism>
<feature type="signal peptide" evidence="1">
    <location>
        <begin position="1"/>
        <end position="19"/>
    </location>
</feature>
<keyword evidence="3" id="KW-1185">Reference proteome</keyword>
<name>A0AAE5BSB9_9RHOB</name>
<dbReference type="RefSeq" id="WP_168774466.1">
    <property type="nucleotide sequence ID" value="NZ_JAABNR010000007.1"/>
</dbReference>
<reference evidence="2" key="1">
    <citation type="submission" date="2020-01" db="EMBL/GenBank/DDBJ databases">
        <authorList>
            <person name="Chen W.-M."/>
        </authorList>
    </citation>
    <scope>NUCLEOTIDE SEQUENCE</scope>
    <source>
        <strain evidence="2">CYK-10</strain>
    </source>
</reference>
<sequence>MERTFFALCLLGLALPAQADPRPCAAHDTIARALMDQYGESAHAMGLAEDSTVMELYAAPTTGTWTLTVTMPNGVTCLVATGKNFESIAPTQVKGDPT</sequence>
<dbReference type="Proteomes" id="UP001193501">
    <property type="component" value="Unassembled WGS sequence"/>
</dbReference>
<accession>A0AAE5BSB9</accession>
<evidence type="ECO:0000313" key="2">
    <source>
        <dbReference type="EMBL" id="NBZ87650.1"/>
    </source>
</evidence>
<proteinExistence type="predicted"/>
<dbReference type="EMBL" id="JAABNR010000007">
    <property type="protein sequence ID" value="NBZ87650.1"/>
    <property type="molecule type" value="Genomic_DNA"/>
</dbReference>
<gene>
    <name evidence="2" type="ORF">GV832_08675</name>
</gene>
<comment type="caution">
    <text evidence="2">The sequence shown here is derived from an EMBL/GenBank/DDBJ whole genome shotgun (WGS) entry which is preliminary data.</text>
</comment>
<evidence type="ECO:0000313" key="3">
    <source>
        <dbReference type="Proteomes" id="UP001193501"/>
    </source>
</evidence>
<evidence type="ECO:0000256" key="1">
    <source>
        <dbReference type="SAM" id="SignalP"/>
    </source>
</evidence>
<protein>
    <submittedName>
        <fullName evidence="2">Uncharacterized protein</fullName>
    </submittedName>
</protein>
<feature type="chain" id="PRO_5042297282" evidence="1">
    <location>
        <begin position="20"/>
        <end position="98"/>
    </location>
</feature>
<keyword evidence="1" id="KW-0732">Signal</keyword>
<dbReference type="AlphaFoldDB" id="A0AAE5BSB9"/>